<evidence type="ECO:0000313" key="2">
    <source>
        <dbReference type="EMBL" id="RDY25840.1"/>
    </source>
</evidence>
<dbReference type="OrthoDB" id="9781481at2"/>
<protein>
    <submittedName>
        <fullName evidence="2">DUF3883 domain-containing protein</fullName>
    </submittedName>
</protein>
<evidence type="ECO:0000259" key="1">
    <source>
        <dbReference type="Pfam" id="PF13020"/>
    </source>
</evidence>
<evidence type="ECO:0000313" key="3">
    <source>
        <dbReference type="Proteomes" id="UP000215694"/>
    </source>
</evidence>
<dbReference type="Proteomes" id="UP000215694">
    <property type="component" value="Unassembled WGS sequence"/>
</dbReference>
<gene>
    <name evidence="2" type="ORF">CHL78_016215</name>
</gene>
<keyword evidence="3" id="KW-1185">Reference proteome</keyword>
<dbReference type="InterPro" id="IPR024975">
    <property type="entry name" value="NOV_C"/>
</dbReference>
<proteinExistence type="predicted"/>
<organism evidence="2 3">
    <name type="scientific">Romboutsia weinsteinii</name>
    <dbReference type="NCBI Taxonomy" id="2020949"/>
    <lineage>
        <taxon>Bacteria</taxon>
        <taxon>Bacillati</taxon>
        <taxon>Bacillota</taxon>
        <taxon>Clostridia</taxon>
        <taxon>Peptostreptococcales</taxon>
        <taxon>Peptostreptococcaceae</taxon>
        <taxon>Romboutsia</taxon>
    </lineage>
</organism>
<reference evidence="2 3" key="1">
    <citation type="journal article" date="2017" name="Genome Announc.">
        <title>Draft Genome Sequence of Romboutsia weinsteinii sp. nov. Strain CCRI-19649(T) Isolated from Surface Water.</title>
        <authorList>
            <person name="Maheux A.F."/>
            <person name="Boudreau D.K."/>
            <person name="Berube E."/>
            <person name="Boissinot M."/>
            <person name="Cantin P."/>
            <person name="Raymond F."/>
            <person name="Corbeil J."/>
            <person name="Omar R.F."/>
            <person name="Bergeron M.G."/>
        </authorList>
    </citation>
    <scope>NUCLEOTIDE SEQUENCE [LARGE SCALE GENOMIC DNA]</scope>
    <source>
        <strain evidence="2 3">CCRI-19649</strain>
    </source>
</reference>
<dbReference type="EMBL" id="NOJY02000045">
    <property type="protein sequence ID" value="RDY25840.1"/>
    <property type="molecule type" value="Genomic_DNA"/>
</dbReference>
<comment type="caution">
    <text evidence="2">The sequence shown here is derived from an EMBL/GenBank/DDBJ whole genome shotgun (WGS) entry which is preliminary data.</text>
</comment>
<accession>A0A371IZD7</accession>
<dbReference type="AlphaFoldDB" id="A0A371IZD7"/>
<feature type="domain" description="Protein NO VEIN C-terminal" evidence="1">
    <location>
        <begin position="260"/>
        <end position="360"/>
    </location>
</feature>
<dbReference type="RefSeq" id="WP_094369484.1">
    <property type="nucleotide sequence ID" value="NZ_NOJY02000045.1"/>
</dbReference>
<name>A0A371IZD7_9FIRM</name>
<dbReference type="Pfam" id="PF13020">
    <property type="entry name" value="NOV_C"/>
    <property type="match status" value="1"/>
</dbReference>
<sequence length="388" mass="45388">MKNKTRHLFLVFNATYENTNIDTINEHIYIDKNMGEVIWGQFTTHPNQNQFEQLKIKVLDSQVENNIPTFVFFYSGKSGQEKELYCADYIAQYGRRKIGSDIMDLVPTYYHDRVNADPVQGKYTCKSYVRVRNIRKISISHLDNMYQFESPYYSVEKIIEEYPRPKPVLYINLDEGLYNRCCETFDSYSEDYDELENIEIKDKIDNYEVVISKDEIETIFVEEPIKRSEKKQSSIKREFKTRKTGYIKKAQNDKKIGDEGELFVIKVEKARLEKLGVKDIDKKIKHISLERGDGDGYDIESVDIDTSGQEVPIYIEVKTTTNKSINYPFFITKKEVEVSIVKEANGEIYKLYRVYDFDLSKGKGKIYISQGSLLDSFNCIPEVYKASK</sequence>